<proteinExistence type="predicted"/>
<reference evidence="1 2" key="1">
    <citation type="submission" date="2016-01" db="EMBL/GenBank/DDBJ databases">
        <title>Draft Genome Sequences of Seven Thermophilic Sporeformers Isolated from Foods.</title>
        <authorList>
            <person name="Berendsen E.M."/>
            <person name="Wells-Bennik M.H."/>
            <person name="Krawcyk A.O."/>
            <person name="De Jong A."/>
            <person name="Holsappel S."/>
            <person name="Eijlander R.T."/>
            <person name="Kuipers O.P."/>
        </authorList>
    </citation>
    <scope>NUCLEOTIDE SEQUENCE [LARGE SCALE GENOMIC DNA]</scope>
    <source>
        <strain evidence="1 2">B4110</strain>
    </source>
</reference>
<protein>
    <submittedName>
        <fullName evidence="1">Uncharacterized protein</fullName>
    </submittedName>
</protein>
<dbReference type="EMBL" id="LQYW01000003">
    <property type="protein sequence ID" value="KYD33019.1"/>
    <property type="molecule type" value="Genomic_DNA"/>
</dbReference>
<sequence>MILSGMPMFSTSPRQRFFYILFLLYEKRIKRLMNYFF</sequence>
<accession>A0A150N8J6</accession>
<name>A0A150N8J6_9BACL</name>
<organism evidence="1 2">
    <name type="scientific">Parageobacillus toebii</name>
    <dbReference type="NCBI Taxonomy" id="153151"/>
    <lineage>
        <taxon>Bacteria</taxon>
        <taxon>Bacillati</taxon>
        <taxon>Bacillota</taxon>
        <taxon>Bacilli</taxon>
        <taxon>Bacillales</taxon>
        <taxon>Anoxybacillaceae</taxon>
        <taxon>Parageobacillus</taxon>
    </lineage>
</organism>
<comment type="caution">
    <text evidence="1">The sequence shown here is derived from an EMBL/GenBank/DDBJ whole genome shotgun (WGS) entry which is preliminary data.</text>
</comment>
<dbReference type="Proteomes" id="UP000075324">
    <property type="component" value="Unassembled WGS sequence"/>
</dbReference>
<dbReference type="AlphaFoldDB" id="A0A150N8J6"/>
<evidence type="ECO:0000313" key="2">
    <source>
        <dbReference type="Proteomes" id="UP000075324"/>
    </source>
</evidence>
<evidence type="ECO:0000313" key="1">
    <source>
        <dbReference type="EMBL" id="KYD33019.1"/>
    </source>
</evidence>
<gene>
    <name evidence="1" type="ORF">B4110_0101</name>
</gene>